<dbReference type="InterPro" id="IPR001123">
    <property type="entry name" value="LeuE-type"/>
</dbReference>
<evidence type="ECO:0000313" key="7">
    <source>
        <dbReference type="EMBL" id="GAA1577088.1"/>
    </source>
</evidence>
<gene>
    <name evidence="7" type="ORF">GCM10009789_33330</name>
</gene>
<dbReference type="PANTHER" id="PTHR30086:SF20">
    <property type="entry name" value="ARGININE EXPORTER PROTEIN ARGO-RELATED"/>
    <property type="match status" value="1"/>
</dbReference>
<feature type="transmembrane region" description="Helical" evidence="6">
    <location>
        <begin position="40"/>
        <end position="64"/>
    </location>
</feature>
<feature type="transmembrane region" description="Helical" evidence="6">
    <location>
        <begin position="154"/>
        <end position="176"/>
    </location>
</feature>
<reference evidence="8" key="1">
    <citation type="journal article" date="2019" name="Int. J. Syst. Evol. Microbiol.">
        <title>The Global Catalogue of Microorganisms (GCM) 10K type strain sequencing project: providing services to taxonomists for standard genome sequencing and annotation.</title>
        <authorList>
            <consortium name="The Broad Institute Genomics Platform"/>
            <consortium name="The Broad Institute Genome Sequencing Center for Infectious Disease"/>
            <person name="Wu L."/>
            <person name="Ma J."/>
        </authorList>
    </citation>
    <scope>NUCLEOTIDE SEQUENCE [LARGE SCALE GENOMIC DNA]</scope>
    <source>
        <strain evidence="8">JCM 14969</strain>
    </source>
</reference>
<accession>A0ABP4PDD5</accession>
<evidence type="ECO:0000313" key="8">
    <source>
        <dbReference type="Proteomes" id="UP001500393"/>
    </source>
</evidence>
<evidence type="ECO:0000256" key="3">
    <source>
        <dbReference type="ARBA" id="ARBA00022692"/>
    </source>
</evidence>
<feature type="transmembrane region" description="Helical" evidence="6">
    <location>
        <begin position="76"/>
        <end position="95"/>
    </location>
</feature>
<evidence type="ECO:0000256" key="1">
    <source>
        <dbReference type="ARBA" id="ARBA00004651"/>
    </source>
</evidence>
<feature type="transmembrane region" description="Helical" evidence="6">
    <location>
        <begin position="116"/>
        <end position="134"/>
    </location>
</feature>
<dbReference type="EMBL" id="BAAAOS010000019">
    <property type="protein sequence ID" value="GAA1577088.1"/>
    <property type="molecule type" value="Genomic_DNA"/>
</dbReference>
<keyword evidence="2" id="KW-1003">Cell membrane</keyword>
<feature type="transmembrane region" description="Helical" evidence="6">
    <location>
        <begin position="6"/>
        <end position="28"/>
    </location>
</feature>
<evidence type="ECO:0000256" key="6">
    <source>
        <dbReference type="SAM" id="Phobius"/>
    </source>
</evidence>
<organism evidence="7 8">
    <name type="scientific">Kribbella sancticallisti</name>
    <dbReference type="NCBI Taxonomy" id="460087"/>
    <lineage>
        <taxon>Bacteria</taxon>
        <taxon>Bacillati</taxon>
        <taxon>Actinomycetota</taxon>
        <taxon>Actinomycetes</taxon>
        <taxon>Propionibacteriales</taxon>
        <taxon>Kribbellaceae</taxon>
        <taxon>Kribbella</taxon>
    </lineage>
</organism>
<dbReference type="Proteomes" id="UP001500393">
    <property type="component" value="Unassembled WGS sequence"/>
</dbReference>
<keyword evidence="5 6" id="KW-0472">Membrane</keyword>
<protein>
    <submittedName>
        <fullName evidence="7">LysE family transporter</fullName>
    </submittedName>
</protein>
<comment type="subcellular location">
    <subcellularLocation>
        <location evidence="1">Cell membrane</location>
        <topology evidence="1">Multi-pass membrane protein</topology>
    </subcellularLocation>
</comment>
<sequence>MTAALVAGLLAGYGIAMPVGAIATYLVALTARTSLKLGAFAALGVATADGLYALIATAGGSALTPLIEPITTPLKWISVLVLLALATRGATTAITQHRRLQTSPTSATTPPSPTRAYFALLGMTLLNPTTIIYFTALVLGSQDATTPTHLEQSIFVLAAFTASASWQLALATSGALLGRLLTTPTARLLTALLSSLLITALALHLLLTTL</sequence>
<dbReference type="Pfam" id="PF01810">
    <property type="entry name" value="LysE"/>
    <property type="match status" value="1"/>
</dbReference>
<keyword evidence="8" id="KW-1185">Reference proteome</keyword>
<dbReference type="PANTHER" id="PTHR30086">
    <property type="entry name" value="ARGININE EXPORTER PROTEIN ARGO"/>
    <property type="match status" value="1"/>
</dbReference>
<keyword evidence="3 6" id="KW-0812">Transmembrane</keyword>
<feature type="transmembrane region" description="Helical" evidence="6">
    <location>
        <begin position="188"/>
        <end position="207"/>
    </location>
</feature>
<keyword evidence="4 6" id="KW-1133">Transmembrane helix</keyword>
<comment type="caution">
    <text evidence="7">The sequence shown here is derived from an EMBL/GenBank/DDBJ whole genome shotgun (WGS) entry which is preliminary data.</text>
</comment>
<evidence type="ECO:0000256" key="2">
    <source>
        <dbReference type="ARBA" id="ARBA00022475"/>
    </source>
</evidence>
<dbReference type="RefSeq" id="WP_344214714.1">
    <property type="nucleotide sequence ID" value="NZ_BAAAOS010000019.1"/>
</dbReference>
<evidence type="ECO:0000256" key="5">
    <source>
        <dbReference type="ARBA" id="ARBA00023136"/>
    </source>
</evidence>
<evidence type="ECO:0000256" key="4">
    <source>
        <dbReference type="ARBA" id="ARBA00022989"/>
    </source>
</evidence>
<proteinExistence type="predicted"/>
<name>A0ABP4PDD5_9ACTN</name>